<evidence type="ECO:0000313" key="1">
    <source>
        <dbReference type="EMBL" id="ERJ57891.1"/>
    </source>
</evidence>
<organism evidence="1 3">
    <name type="scientific">Sphingobacterium paucimobilis HER1398</name>
    <dbReference type="NCBI Taxonomy" id="1346330"/>
    <lineage>
        <taxon>Bacteria</taxon>
        <taxon>Pseudomonadati</taxon>
        <taxon>Bacteroidota</taxon>
        <taxon>Sphingobacteriia</taxon>
        <taxon>Sphingobacteriales</taxon>
        <taxon>Sphingobacteriaceae</taxon>
        <taxon>Sphingobacterium</taxon>
    </lineage>
</organism>
<dbReference type="OrthoDB" id="1047678at2"/>
<sequence>MKNILYNSIRGVSILAVVSAFFSSCSEDFPSSVESKQFADIESIRIVNAGAGGNQILEGNVDELTKIITFPRLDTLTDFSKLKFEATTSNGSKLEQDEFSVPYQSGDTEKSVYLKVVNSPRFKEYRAQIRFKVAVLGADFTLPKIYDYSSNPLGNPPYASFTGQSTRGTGFDGEHILIVNRGAGGTHLLKVEDLKHDVITRIPLNMTSVGEGTLTYNMGAQINGHTYVANLSGGKTSPLKLYHWSTPSQVPDLVAKIDVNSLAGAGDRHGDNLSVNVDKDGNGYAFFLCATAPIIRLKITNFSVGSEPTVITPQINYEQWGHFNRVGETDSYILSGHSKPMALVTNTASTLFTAKATTFPIGSSDFRVIQFNGERYLLAITVNRGAPNGTSVVMNIYNITKGGNMVDALTAFEQGEMKAVFTYMISGVTNTAPGTQANFYVQKGADGKDEKLLVYGAGTDAGFAIVEFPINTDKEE</sequence>
<dbReference type="Pfam" id="PF15416">
    <property type="entry name" value="DUF4623"/>
    <property type="match status" value="1"/>
</dbReference>
<dbReference type="PATRIC" id="fig|1346330.5.peg.1303"/>
<evidence type="ECO:0000313" key="3">
    <source>
        <dbReference type="Proteomes" id="UP000016584"/>
    </source>
</evidence>
<proteinExistence type="predicted"/>
<accession>U2H848</accession>
<keyword evidence="3" id="KW-1185">Reference proteome</keyword>
<dbReference type="Proteomes" id="UP000016584">
    <property type="component" value="Unassembled WGS sequence"/>
</dbReference>
<dbReference type="AlphaFoldDB" id="U2H848"/>
<name>U2H848_9SPHI</name>
<reference evidence="1 3" key="1">
    <citation type="journal article" date="2013" name="Genome Announc.">
        <title>The Draft Genome Sequence of Sphingomonas paucimobilis Strain HER1398 (Proteobacteria), Host to the Giant PAU Phage, Indicates That It Is a Member of the Genus Sphingobacterium (Bacteroidetes).</title>
        <authorList>
            <person name="White R.A.III."/>
            <person name="Suttle C.A."/>
        </authorList>
    </citation>
    <scope>NUCLEOTIDE SEQUENCE [LARGE SCALE GENOMIC DNA]</scope>
    <source>
        <strain evidence="1 3">HER1398</strain>
    </source>
</reference>
<dbReference type="EMBL" id="ATDL01000021">
    <property type="protein sequence ID" value="ERJ57891.1"/>
    <property type="molecule type" value="Genomic_DNA"/>
</dbReference>
<gene>
    <name evidence="1" type="ORF">M472_03835</name>
    <name evidence="2" type="ORF">M472_16405</name>
</gene>
<protein>
    <recommendedName>
        <fullName evidence="4">DUF4623 domain-containing protein</fullName>
    </recommendedName>
</protein>
<comment type="caution">
    <text evidence="1">The sequence shown here is derived from an EMBL/GenBank/DDBJ whole genome shotgun (WGS) entry which is preliminary data.</text>
</comment>
<evidence type="ECO:0000313" key="2">
    <source>
        <dbReference type="EMBL" id="ERJ60342.1"/>
    </source>
</evidence>
<dbReference type="Gene3D" id="2.60.40.2340">
    <property type="match status" value="1"/>
</dbReference>
<dbReference type="STRING" id="1346330.M472_03835"/>
<dbReference type="InterPro" id="IPR027863">
    <property type="entry name" value="DUF4623"/>
</dbReference>
<evidence type="ECO:0008006" key="4">
    <source>
        <dbReference type="Google" id="ProtNLM"/>
    </source>
</evidence>
<dbReference type="RefSeq" id="WP_021069482.1">
    <property type="nucleotide sequence ID" value="NZ_ATDL01000007.1"/>
</dbReference>
<dbReference type="EMBL" id="ATDL01000007">
    <property type="protein sequence ID" value="ERJ60342.1"/>
    <property type="molecule type" value="Genomic_DNA"/>
</dbReference>
<dbReference type="eggNOG" id="ENOG502Z7US">
    <property type="taxonomic scope" value="Bacteria"/>
</dbReference>
<dbReference type="PROSITE" id="PS51257">
    <property type="entry name" value="PROKAR_LIPOPROTEIN"/>
    <property type="match status" value="1"/>
</dbReference>